<sequence length="185" mass="18385">MAKKKGGKTGKPSAREEAAGPGLEAENSASAVDAPDVPSAEPSVAEPSAAEAQAEPVSPPPASSDSAGAAASGGDDAVAELKAQIDELKACNAALLEENQRLKAAASSAVSVAPLLAPTVDAGQMEQLQMRIASLKAEQVLADATREAAWRQLKTVVADITRLAAPDAKASTPTAAGTTMFGAAA</sequence>
<keyword evidence="1" id="KW-0175">Coiled coil</keyword>
<name>A0A2J7ZYT3_9CHLO</name>
<organism evidence="3 4">
    <name type="scientific">Tetrabaena socialis</name>
    <dbReference type="NCBI Taxonomy" id="47790"/>
    <lineage>
        <taxon>Eukaryota</taxon>
        <taxon>Viridiplantae</taxon>
        <taxon>Chlorophyta</taxon>
        <taxon>core chlorophytes</taxon>
        <taxon>Chlorophyceae</taxon>
        <taxon>CS clade</taxon>
        <taxon>Chlamydomonadales</taxon>
        <taxon>Tetrabaenaceae</taxon>
        <taxon>Tetrabaena</taxon>
    </lineage>
</organism>
<dbReference type="AlphaFoldDB" id="A0A2J7ZYT3"/>
<gene>
    <name evidence="3" type="ORF">TSOC_008324</name>
</gene>
<evidence type="ECO:0000256" key="1">
    <source>
        <dbReference type="SAM" id="Coils"/>
    </source>
</evidence>
<protein>
    <submittedName>
        <fullName evidence="3">Uncharacterized protein</fullName>
    </submittedName>
</protein>
<keyword evidence="4" id="KW-1185">Reference proteome</keyword>
<dbReference type="EMBL" id="PGGS01000307">
    <property type="protein sequence ID" value="PNH05422.1"/>
    <property type="molecule type" value="Genomic_DNA"/>
</dbReference>
<feature type="coiled-coil region" evidence="1">
    <location>
        <begin position="78"/>
        <end position="105"/>
    </location>
</feature>
<dbReference type="Proteomes" id="UP000236333">
    <property type="component" value="Unassembled WGS sequence"/>
</dbReference>
<evidence type="ECO:0000313" key="4">
    <source>
        <dbReference type="Proteomes" id="UP000236333"/>
    </source>
</evidence>
<feature type="region of interest" description="Disordered" evidence="2">
    <location>
        <begin position="1"/>
        <end position="75"/>
    </location>
</feature>
<feature type="compositionally biased region" description="Low complexity" evidence="2">
    <location>
        <begin position="38"/>
        <end position="56"/>
    </location>
</feature>
<evidence type="ECO:0000256" key="2">
    <source>
        <dbReference type="SAM" id="MobiDB-lite"/>
    </source>
</evidence>
<dbReference type="OrthoDB" id="545290at2759"/>
<evidence type="ECO:0000313" key="3">
    <source>
        <dbReference type="EMBL" id="PNH05422.1"/>
    </source>
</evidence>
<accession>A0A2J7ZYT3</accession>
<feature type="compositionally biased region" description="Low complexity" evidence="2">
    <location>
        <begin position="63"/>
        <end position="75"/>
    </location>
</feature>
<comment type="caution">
    <text evidence="3">The sequence shown here is derived from an EMBL/GenBank/DDBJ whole genome shotgun (WGS) entry which is preliminary data.</text>
</comment>
<reference evidence="3 4" key="1">
    <citation type="journal article" date="2017" name="Mol. Biol. Evol.">
        <title>The 4-celled Tetrabaena socialis nuclear genome reveals the essential components for genetic control of cell number at the origin of multicellularity in the volvocine lineage.</title>
        <authorList>
            <person name="Featherston J."/>
            <person name="Arakaki Y."/>
            <person name="Hanschen E.R."/>
            <person name="Ferris P.J."/>
            <person name="Michod R.E."/>
            <person name="Olson B.J.S.C."/>
            <person name="Nozaki H."/>
            <person name="Durand P.M."/>
        </authorList>
    </citation>
    <scope>NUCLEOTIDE SEQUENCE [LARGE SCALE GENOMIC DNA]</scope>
    <source>
        <strain evidence="3 4">NIES-571</strain>
    </source>
</reference>
<proteinExistence type="predicted"/>